<comment type="caution">
    <text evidence="7">The sequence shown here is derived from an EMBL/GenBank/DDBJ whole genome shotgun (WGS) entry which is preliminary data.</text>
</comment>
<feature type="domain" description="UvrD-like helicase ATP-binding" evidence="6">
    <location>
        <begin position="230"/>
        <end position="575"/>
    </location>
</feature>
<dbReference type="GO" id="GO:0003677">
    <property type="term" value="F:DNA binding"/>
    <property type="evidence" value="ECO:0007669"/>
    <property type="project" value="InterPro"/>
</dbReference>
<evidence type="ECO:0000259" key="6">
    <source>
        <dbReference type="PROSITE" id="PS51198"/>
    </source>
</evidence>
<reference evidence="7" key="2">
    <citation type="journal article" date="2021" name="Microbiome">
        <title>Successional dynamics and alternative stable states in a saline activated sludge microbial community over 9 years.</title>
        <authorList>
            <person name="Wang Y."/>
            <person name="Ye J."/>
            <person name="Ju F."/>
            <person name="Liu L."/>
            <person name="Boyd J.A."/>
            <person name="Deng Y."/>
            <person name="Parks D.H."/>
            <person name="Jiang X."/>
            <person name="Yin X."/>
            <person name="Woodcroft B.J."/>
            <person name="Tyson G.W."/>
            <person name="Hugenholtz P."/>
            <person name="Polz M.F."/>
            <person name="Zhang T."/>
        </authorList>
    </citation>
    <scope>NUCLEOTIDE SEQUENCE</scope>
    <source>
        <strain evidence="7">HKST-UBA17</strain>
    </source>
</reference>
<dbReference type="InterPro" id="IPR000212">
    <property type="entry name" value="DNA_helicase_UvrD/REP"/>
</dbReference>
<dbReference type="PANTHER" id="PTHR11070:SF17">
    <property type="entry name" value="DNA HELICASE IV"/>
    <property type="match status" value="1"/>
</dbReference>
<evidence type="ECO:0000256" key="2">
    <source>
        <dbReference type="ARBA" id="ARBA00022801"/>
    </source>
</evidence>
<evidence type="ECO:0000256" key="4">
    <source>
        <dbReference type="ARBA" id="ARBA00022840"/>
    </source>
</evidence>
<evidence type="ECO:0000313" key="7">
    <source>
        <dbReference type="EMBL" id="MCA9376586.1"/>
    </source>
</evidence>
<protein>
    <submittedName>
        <fullName evidence="7">UvrD-helicase domain-containing protein</fullName>
    </submittedName>
</protein>
<dbReference type="EMBL" id="JAGQLN010000004">
    <property type="protein sequence ID" value="MCA9376586.1"/>
    <property type="molecule type" value="Genomic_DNA"/>
</dbReference>
<dbReference type="Gene3D" id="3.40.50.300">
    <property type="entry name" value="P-loop containing nucleotide triphosphate hydrolases"/>
    <property type="match status" value="2"/>
</dbReference>
<organism evidence="7 8">
    <name type="scientific">Candidatus Dojkabacteria bacterium</name>
    <dbReference type="NCBI Taxonomy" id="2099670"/>
    <lineage>
        <taxon>Bacteria</taxon>
        <taxon>Candidatus Dojkabacteria</taxon>
    </lineage>
</organism>
<feature type="binding site" evidence="5">
    <location>
        <begin position="251"/>
        <end position="258"/>
    </location>
    <ligand>
        <name>ATP</name>
        <dbReference type="ChEBI" id="CHEBI:30616"/>
    </ligand>
</feature>
<evidence type="ECO:0000256" key="1">
    <source>
        <dbReference type="ARBA" id="ARBA00022741"/>
    </source>
</evidence>
<sequence>MQDFYQYLNPIHSSLERISDTSDLSPKNPLEKVEFEYLKDVILPLAEDLKAGVSHIDNLSEQIEHMIWVIDNETGDDKTEAIGLYNKLIQQMQDLVDRLNRLFDILDTPYFGKVIFERKAGEGFSKTTMPAYIGKFGYFDKSTGKALISDWRSPIANLYYNNSGPQKGVSFVSPVGTQHGDLTEKLQFDVSMGRIREIYKTESGNIAVDEFLLKELKQRSGEKLKEIVSTIQAQQNNIIRADIDSPLLIQGVAGSGKTTIILHRMAYLMYAYPEKILPKRSLVIAPNKLFIDYISDVLPSLGVKGMQQNTYLFWSRELVALSDKHVIDDTEPIEVKSIKGSILYYEHIKSYLEQFIEKFFANMPTTAAPYVEESFYEIREKHPELPFKELVDLAVESVFSTRTLNRSFSESLSRSGADKEREKHIKDYIRSNLNVYNIYLASFKDKHPNNTPLTNEQWMLITRASTQTTRKNKGFMGYATSDLAPLVMIRDFLFGTLNDMYDHILIDEAQDLSPFQIATLVVHAKKGNVTIAGDTAQSIIPPFHYKEWSGLIEFLSNIAGLEVQYHDLNKSYRSTQQIIEFSTKILASEFPKTYKLPEAVLRTGDDVIIDRTDDIIKNDPEAFKSLLKAIKEEIETKAPSVAVICRDDIHSDLLYSLISQEDLGLQVYSHQMENFHDGIQVLPVRMAKGLEFSSVIVVDLAKEFYDNEEEARLLYVSFTRALHRLRIIAPKSGVSRFLDSIS</sequence>
<evidence type="ECO:0000313" key="8">
    <source>
        <dbReference type="Proteomes" id="UP000741282"/>
    </source>
</evidence>
<dbReference type="InterPro" id="IPR014016">
    <property type="entry name" value="UvrD-like_ATP-bd"/>
</dbReference>
<dbReference type="PANTHER" id="PTHR11070">
    <property type="entry name" value="UVRD / RECB / PCRA DNA HELICASE FAMILY MEMBER"/>
    <property type="match status" value="1"/>
</dbReference>
<evidence type="ECO:0000256" key="3">
    <source>
        <dbReference type="ARBA" id="ARBA00022806"/>
    </source>
</evidence>
<dbReference type="Pfam" id="PF13538">
    <property type="entry name" value="UvrD_C_2"/>
    <property type="match status" value="1"/>
</dbReference>
<keyword evidence="2 5" id="KW-0378">Hydrolase</keyword>
<dbReference type="SUPFAM" id="SSF52540">
    <property type="entry name" value="P-loop containing nucleoside triphosphate hydrolases"/>
    <property type="match status" value="1"/>
</dbReference>
<keyword evidence="3 5" id="KW-0347">Helicase</keyword>
<accession>A0A955I197</accession>
<dbReference type="AlphaFoldDB" id="A0A955I197"/>
<dbReference type="GO" id="GO:0005524">
    <property type="term" value="F:ATP binding"/>
    <property type="evidence" value="ECO:0007669"/>
    <property type="project" value="UniProtKB-UniRule"/>
</dbReference>
<dbReference type="GO" id="GO:0000725">
    <property type="term" value="P:recombinational repair"/>
    <property type="evidence" value="ECO:0007669"/>
    <property type="project" value="TreeGrafter"/>
</dbReference>
<dbReference type="Pfam" id="PF00580">
    <property type="entry name" value="UvrD-helicase"/>
    <property type="match status" value="2"/>
</dbReference>
<evidence type="ECO:0000256" key="5">
    <source>
        <dbReference type="PROSITE-ProRule" id="PRU00560"/>
    </source>
</evidence>
<dbReference type="PROSITE" id="PS51198">
    <property type="entry name" value="UVRD_HELICASE_ATP_BIND"/>
    <property type="match status" value="1"/>
</dbReference>
<reference evidence="7" key="1">
    <citation type="submission" date="2020-04" db="EMBL/GenBank/DDBJ databases">
        <authorList>
            <person name="Zhang T."/>
        </authorList>
    </citation>
    <scope>NUCLEOTIDE SEQUENCE</scope>
    <source>
        <strain evidence="7">HKST-UBA17</strain>
    </source>
</reference>
<gene>
    <name evidence="7" type="ORF">KC685_01555</name>
</gene>
<dbReference type="InterPro" id="IPR027417">
    <property type="entry name" value="P-loop_NTPase"/>
</dbReference>
<proteinExistence type="predicted"/>
<dbReference type="GO" id="GO:0005829">
    <property type="term" value="C:cytosol"/>
    <property type="evidence" value="ECO:0007669"/>
    <property type="project" value="TreeGrafter"/>
</dbReference>
<keyword evidence="4 5" id="KW-0067">ATP-binding</keyword>
<keyword evidence="1 5" id="KW-0547">Nucleotide-binding</keyword>
<dbReference type="GO" id="GO:0016787">
    <property type="term" value="F:hydrolase activity"/>
    <property type="evidence" value="ECO:0007669"/>
    <property type="project" value="UniProtKB-UniRule"/>
</dbReference>
<dbReference type="GO" id="GO:0043138">
    <property type="term" value="F:3'-5' DNA helicase activity"/>
    <property type="evidence" value="ECO:0007669"/>
    <property type="project" value="TreeGrafter"/>
</dbReference>
<dbReference type="InterPro" id="IPR027785">
    <property type="entry name" value="UvrD-like_helicase_C"/>
</dbReference>
<dbReference type="Proteomes" id="UP000741282">
    <property type="component" value="Unassembled WGS sequence"/>
</dbReference>
<name>A0A955I197_9BACT</name>